<comment type="similarity">
    <text evidence="1">Belongs to the Gfo/Idh/MocA family.</text>
</comment>
<dbReference type="SUPFAM" id="SSF51735">
    <property type="entry name" value="NAD(P)-binding Rossmann-fold domains"/>
    <property type="match status" value="1"/>
</dbReference>
<dbReference type="InterPro" id="IPR000683">
    <property type="entry name" value="Gfo/Idh/MocA-like_OxRdtase_N"/>
</dbReference>
<evidence type="ECO:0000259" key="3">
    <source>
        <dbReference type="Pfam" id="PF02894"/>
    </source>
</evidence>
<feature type="domain" description="Gfo/Idh/MocA-like oxidoreductase C-terminal" evidence="3">
    <location>
        <begin position="144"/>
        <end position="424"/>
    </location>
</feature>
<name>A0A1H0EZZ3_9BACI</name>
<dbReference type="Pfam" id="PF01408">
    <property type="entry name" value="GFO_IDH_MocA"/>
    <property type="match status" value="1"/>
</dbReference>
<dbReference type="STRING" id="745820.SAMN04488053_104135"/>
<evidence type="ECO:0000313" key="4">
    <source>
        <dbReference type="EMBL" id="SDN87915.1"/>
    </source>
</evidence>
<sequence length="437" mass="49969">MKKVNRIAVCGVSNRAMGMFIEPCVDKYYTENKIVALLDHDRKRTTICKERYSQLHDVPEYSETEFEQMIEETEADTIIVAGRDDTHIYYILKSLEHNLNVISEKPMVTTAADAAKILEAEKNSTGKVTVAFNYRYNAFHRKIKELILDNKIGRITSIDLNWYIDTYHGASYFKRWNRMREFSGGLSIHKSTHHFDLINWWTDQLPEQVFAFGALNYYGPESEHNPSKRNGRNCLTCEEQLECDYFMRWFNRSDGSAAAVDDHLQKNSFEGAAEDYTNYRTDQCIFDEEISIEDTYAATVKYDKGALLNYSINFSLPYEGYRLAINGTKGRIETTEYHEPSRVPFPVPEQTIDYFPLFGSKEVIHVVQTEGGHGGGDPLIQEDLFLAGKRKRGYPILAGAEAGAWSIATGEAVWRSVKQGQPIHVAELLHNKSLTNS</sequence>
<keyword evidence="5" id="KW-1185">Reference proteome</keyword>
<dbReference type="EMBL" id="FNIL01000004">
    <property type="protein sequence ID" value="SDN87915.1"/>
    <property type="molecule type" value="Genomic_DNA"/>
</dbReference>
<organism evidence="4 5">
    <name type="scientific">Alkalicoccus daliensis</name>
    <dbReference type="NCBI Taxonomy" id="745820"/>
    <lineage>
        <taxon>Bacteria</taxon>
        <taxon>Bacillati</taxon>
        <taxon>Bacillota</taxon>
        <taxon>Bacilli</taxon>
        <taxon>Bacillales</taxon>
        <taxon>Bacillaceae</taxon>
        <taxon>Alkalicoccus</taxon>
    </lineage>
</organism>
<dbReference type="PANTHER" id="PTHR43377:SF2">
    <property type="entry name" value="BINDING ROSSMANN FOLD OXIDOREDUCTASE, PUTATIVE (AFU_ORTHOLOGUE AFUA_4G00560)-RELATED"/>
    <property type="match status" value="1"/>
</dbReference>
<dbReference type="PANTHER" id="PTHR43377">
    <property type="entry name" value="BILIVERDIN REDUCTASE A"/>
    <property type="match status" value="1"/>
</dbReference>
<proteinExistence type="inferred from homology"/>
<evidence type="ECO:0000313" key="5">
    <source>
        <dbReference type="Proteomes" id="UP000198778"/>
    </source>
</evidence>
<dbReference type="Proteomes" id="UP000198778">
    <property type="component" value="Unassembled WGS sequence"/>
</dbReference>
<gene>
    <name evidence="4" type="ORF">SAMN04488053_104135</name>
</gene>
<evidence type="ECO:0000259" key="2">
    <source>
        <dbReference type="Pfam" id="PF01408"/>
    </source>
</evidence>
<dbReference type="InterPro" id="IPR051450">
    <property type="entry name" value="Gfo/Idh/MocA_Oxidoreductases"/>
</dbReference>
<dbReference type="Gene3D" id="3.30.360.10">
    <property type="entry name" value="Dihydrodipicolinate Reductase, domain 2"/>
    <property type="match status" value="1"/>
</dbReference>
<dbReference type="InterPro" id="IPR004104">
    <property type="entry name" value="Gfo/Idh/MocA-like_OxRdtase_C"/>
</dbReference>
<dbReference type="SUPFAM" id="SSF55347">
    <property type="entry name" value="Glyceraldehyde-3-phosphate dehydrogenase-like, C-terminal domain"/>
    <property type="match status" value="1"/>
</dbReference>
<evidence type="ECO:0000256" key="1">
    <source>
        <dbReference type="ARBA" id="ARBA00010928"/>
    </source>
</evidence>
<dbReference type="GO" id="GO:0000166">
    <property type="term" value="F:nucleotide binding"/>
    <property type="evidence" value="ECO:0007669"/>
    <property type="project" value="InterPro"/>
</dbReference>
<dbReference type="InterPro" id="IPR036291">
    <property type="entry name" value="NAD(P)-bd_dom_sf"/>
</dbReference>
<accession>A0A1H0EZZ3</accession>
<protein>
    <submittedName>
        <fullName evidence="4">Oxidoreductase family, NAD-binding Rossmann fold</fullName>
    </submittedName>
</protein>
<dbReference type="Pfam" id="PF02894">
    <property type="entry name" value="GFO_IDH_MocA_C"/>
    <property type="match status" value="1"/>
</dbReference>
<reference evidence="5" key="1">
    <citation type="submission" date="2016-10" db="EMBL/GenBank/DDBJ databases">
        <authorList>
            <person name="Varghese N."/>
            <person name="Submissions S."/>
        </authorList>
    </citation>
    <scope>NUCLEOTIDE SEQUENCE [LARGE SCALE GENOMIC DNA]</scope>
    <source>
        <strain evidence="5">CGMCC 1.10369</strain>
    </source>
</reference>
<dbReference type="AlphaFoldDB" id="A0A1H0EZZ3"/>
<dbReference type="Gene3D" id="3.40.50.720">
    <property type="entry name" value="NAD(P)-binding Rossmann-like Domain"/>
    <property type="match status" value="1"/>
</dbReference>
<feature type="domain" description="Gfo/Idh/MocA-like oxidoreductase N-terminal" evidence="2">
    <location>
        <begin position="6"/>
        <end position="132"/>
    </location>
</feature>